<evidence type="ECO:0000259" key="21">
    <source>
        <dbReference type="PROSITE" id="PS51194"/>
    </source>
</evidence>
<keyword evidence="12" id="KW-0010">Activator</keyword>
<dbReference type="InParanoid" id="G0VH17"/>
<dbReference type="SMART" id="SM00487">
    <property type="entry name" value="DEXDc"/>
    <property type="match status" value="1"/>
</dbReference>
<feature type="domain" description="Helicase C-terminal" evidence="21">
    <location>
        <begin position="1193"/>
        <end position="1343"/>
    </location>
</feature>
<dbReference type="GO" id="GO:0000725">
    <property type="term" value="P:recombinational repair"/>
    <property type="evidence" value="ECO:0007669"/>
    <property type="project" value="EnsemblFungi"/>
</dbReference>
<dbReference type="Gene3D" id="3.40.50.10810">
    <property type="entry name" value="Tandem AAA-ATPase domain"/>
    <property type="match status" value="1"/>
</dbReference>
<evidence type="ECO:0000256" key="4">
    <source>
        <dbReference type="ARBA" id="ARBA00012551"/>
    </source>
</evidence>
<evidence type="ECO:0000256" key="7">
    <source>
        <dbReference type="ARBA" id="ARBA00022806"/>
    </source>
</evidence>
<feature type="compositionally biased region" description="Low complexity" evidence="19">
    <location>
        <begin position="471"/>
        <end position="482"/>
    </location>
</feature>
<feature type="compositionally biased region" description="Polar residues" evidence="19">
    <location>
        <begin position="443"/>
        <end position="457"/>
    </location>
</feature>
<feature type="domain" description="Helicase ATP-binding" evidence="20">
    <location>
        <begin position="656"/>
        <end position="821"/>
    </location>
</feature>
<dbReference type="PROSITE" id="PS51192">
    <property type="entry name" value="HELICASE_ATP_BIND_1"/>
    <property type="match status" value="1"/>
</dbReference>
<evidence type="ECO:0000256" key="19">
    <source>
        <dbReference type="SAM" id="MobiDB-lite"/>
    </source>
</evidence>
<accession>G0VH17</accession>
<dbReference type="CDD" id="cd18003">
    <property type="entry name" value="DEXQc_SRCAP"/>
    <property type="match status" value="1"/>
</dbReference>
<dbReference type="InterPro" id="IPR050520">
    <property type="entry name" value="INO80/SWR1_helicase"/>
</dbReference>
<dbReference type="EMBL" id="HE576757">
    <property type="protein sequence ID" value="CCC70789.1"/>
    <property type="molecule type" value="Genomic_DNA"/>
</dbReference>
<dbReference type="PANTHER" id="PTHR45685:SF1">
    <property type="entry name" value="HELICASE SRCAP"/>
    <property type="match status" value="1"/>
</dbReference>
<dbReference type="SUPFAM" id="SSF52540">
    <property type="entry name" value="P-loop containing nucleoside triphosphate hydrolases"/>
    <property type="match status" value="2"/>
</dbReference>
<dbReference type="EC" id="3.6.4.12" evidence="4"/>
<dbReference type="InterPro" id="IPR027417">
    <property type="entry name" value="P-loop_NTPase"/>
</dbReference>
<dbReference type="FunFam" id="3.40.50.10810:FF:000005">
    <property type="entry name" value="Photoperiod-independent early flowering 1"/>
    <property type="match status" value="1"/>
</dbReference>
<comment type="similarity">
    <text evidence="2">Belongs to the SNF2/RAD54 helicase family. SWR1 subfamily.</text>
</comment>
<dbReference type="STRING" id="1064592.G0VH17"/>
<dbReference type="PROSITE" id="PS51204">
    <property type="entry name" value="HSA"/>
    <property type="match status" value="1"/>
</dbReference>
<evidence type="ECO:0000256" key="12">
    <source>
        <dbReference type="ARBA" id="ARBA00023159"/>
    </source>
</evidence>
<comment type="catalytic activity">
    <reaction evidence="17">
        <text>ATP + H2O = ADP + phosphate + H(+)</text>
        <dbReference type="Rhea" id="RHEA:13065"/>
        <dbReference type="ChEBI" id="CHEBI:15377"/>
        <dbReference type="ChEBI" id="CHEBI:15378"/>
        <dbReference type="ChEBI" id="CHEBI:30616"/>
        <dbReference type="ChEBI" id="CHEBI:43474"/>
        <dbReference type="ChEBI" id="CHEBI:456216"/>
        <dbReference type="EC" id="3.6.4.12"/>
    </reaction>
</comment>
<dbReference type="GO" id="GO:0005524">
    <property type="term" value="F:ATP binding"/>
    <property type="evidence" value="ECO:0007669"/>
    <property type="project" value="UniProtKB-KW"/>
</dbReference>
<dbReference type="eggNOG" id="KOG0391">
    <property type="taxonomic scope" value="Eukaryota"/>
</dbReference>
<keyword evidence="9" id="KW-0156">Chromatin regulator</keyword>
<evidence type="ECO:0000256" key="8">
    <source>
        <dbReference type="ARBA" id="ARBA00022840"/>
    </source>
</evidence>
<dbReference type="OMA" id="AFQQWFG"/>
<evidence type="ECO:0000259" key="22">
    <source>
        <dbReference type="PROSITE" id="PS51204"/>
    </source>
</evidence>
<dbReference type="SMART" id="SM00573">
    <property type="entry name" value="HSA"/>
    <property type="match status" value="1"/>
</dbReference>
<feature type="region of interest" description="Disordered" evidence="19">
    <location>
        <begin position="443"/>
        <end position="495"/>
    </location>
</feature>
<name>G0VH17_NAUCA</name>
<dbReference type="HOGENOM" id="CLU_000315_24_4_1"/>
<reference key="2">
    <citation type="submission" date="2011-08" db="EMBL/GenBank/DDBJ databases">
        <title>Genome sequence of Naumovozyma castellii.</title>
        <authorList>
            <person name="Gordon J.L."/>
            <person name="Armisen D."/>
            <person name="Proux-Wera E."/>
            <person name="OhEigeartaigh S.S."/>
            <person name="Byrne K.P."/>
            <person name="Wolfe K.H."/>
        </authorList>
    </citation>
    <scope>NUCLEOTIDE SEQUENCE</scope>
    <source>
        <strain>Type strain:CBS 4309</strain>
    </source>
</reference>
<evidence type="ECO:0000256" key="14">
    <source>
        <dbReference type="ARBA" id="ARBA00023242"/>
    </source>
</evidence>
<feature type="region of interest" description="Disordered" evidence="19">
    <location>
        <begin position="594"/>
        <end position="625"/>
    </location>
</feature>
<keyword evidence="11" id="KW-0238">DNA-binding</keyword>
<feature type="region of interest" description="Disordered" evidence="19">
    <location>
        <begin position="532"/>
        <end position="567"/>
    </location>
</feature>
<dbReference type="Gene3D" id="3.40.50.300">
    <property type="entry name" value="P-loop containing nucleotide triphosphate hydrolases"/>
    <property type="match status" value="1"/>
</dbReference>
<dbReference type="CDD" id="cd18793">
    <property type="entry name" value="SF2_C_SNF"/>
    <property type="match status" value="1"/>
</dbReference>
<feature type="domain" description="HSA" evidence="22">
    <location>
        <begin position="320"/>
        <end position="392"/>
    </location>
</feature>
<keyword evidence="6" id="KW-0378">Hydrolase</keyword>
<dbReference type="Proteomes" id="UP000001640">
    <property type="component" value="Chromosome 6"/>
</dbReference>
<sequence>MTRQTSGNPNKKVSQLERDEKVAELKFQYDLLTNELYHLKEFVSLFEFDPTYANESEAYSKFIKENKLTLDAPTENNNIKLNEKIRRRQLRTTTINNVTTDADATEMSFESKLEMIQPLVQRRYNELTESSQVSKNKEPRMMPKVKKESVLNAKVKIKAPKAKRSYIKMKTEELPQEKENGPEIYSTDANNLQYDGEEEDDFYFTTSDEDDFKAKPGRRKKQPRLNLTLHPPRQTITNPLQVHNSKYKSLSDYLNSFKSLEEDMTIPEYEHYLAEQREIVLKIKRGLRSGALVFDKETDSLQPMTTKEARLIQVNKPDPISYHYKEQNLSVHREYLINHGIYMSKLFASGKRARIARAKKVSLMVEQHFKHLAGADERKLKEEERHRKLLARTAMQAVKKRWNMAEKAFRVLKRDEEDQLKRIQGKEHLSKMLEKSTQLLGAQLNQNKDGSVTNGEGLTSDENMDSDDDMLSSSSENESETSNTADQLSTSEINDESLSIEELKKKYNSLEANTIDQNKNDELTSATVNEKDFVLDESDTSSLDPVTTDESTSEDVSDDEVESTENPADLTSLFATNEITSDMEDSDDFVMSEPESITPASETPDKGELLPNEAGAENSEQVVPNEQQLSVVDVPVPSLLRGTLRTYQKQGLNWLASLFNNNTNGILADEMGLGKTIQTISLLAYLACEKQNWGPHLIVVPTSVLLNWEMEFKRFCPGLKVLTYYGSPQQRKEKRKGWNKPDAFHVCIVSYQLVVQDQHSFKRKKWQYMVLDEAHNIKNFRSTRWQALLNFNTRRRLLVTGTPLQNNLAELWSLLYFLMPQTVIDGKKVSGFADLDAFQQWFGRPVDKLIETGAGYQQDAETKKTVSKLHQVLRPYLLRRLKADVEKQMPAKYEHIVYCRLSKRQRFLYDDFMSRSQTKATLASGNFMSIVNCLMQLRKVCNHPDLFEMRPILTSLEIGSSVPSYYTDTNRFVHKMLSKNGSLAAIDLKNLNLIFNGNDELLTTNTAETISKLKCLDEFTNAISCLQKQTKSEELHSNFNFQDASAFYKYFNREKIEQAIESLEFFKYINTLRADTKPIYGSNLIKLLNIYDTKDETKSQLLDNFITPLQTRFLLGKDIIEKYAVITPGAVTLDMRYLTLGLNDDSLLDQAAKSTLIQELHEVDNPFHQLQTKLTIAFPDKSLLQYDCGKLQKLAKLLQDLKDNGHRALIFTQMTKVLDVLERFLNYHGYIYMRLDGATKVEDRQILTERFNNDPRVTVFILSSRSGGLGINLTGADTVIFYDSDWNPAMDKQCQDRCHRIGQTRDVHIYRFVSEHTIESNILKKANQKRQLDNVVIQKGDFTTDYFTKLSVRDLLGSEDNDGAKETEGPLLLDDPNITKDPRHLEKLLAQAEDEDDVKAANQALREVEVDDEDFTEDPTKLNSHEDKIEELEDEYEGTGHVEEYMIRYIANGNYY</sequence>
<evidence type="ECO:0000256" key="6">
    <source>
        <dbReference type="ARBA" id="ARBA00022801"/>
    </source>
</evidence>
<protein>
    <recommendedName>
        <fullName evidence="16">Helicase SWR1</fullName>
        <ecNumber evidence="4">3.6.4.12</ecNumber>
    </recommendedName>
    <alternativeName>
        <fullName evidence="18">Helicase swr1</fullName>
    </alternativeName>
</protein>
<reference evidence="23 24" key="1">
    <citation type="journal article" date="2011" name="Proc. Natl. Acad. Sci. U.S.A.">
        <title>Evolutionary erosion of yeast sex chromosomes by mating-type switching accidents.</title>
        <authorList>
            <person name="Gordon J.L."/>
            <person name="Armisen D."/>
            <person name="Proux-Wera E."/>
            <person name="Oheigeartaigh S.S."/>
            <person name="Byrne K.P."/>
            <person name="Wolfe K.H."/>
        </authorList>
    </citation>
    <scope>NUCLEOTIDE SEQUENCE [LARGE SCALE GENOMIC DNA]</scope>
    <source>
        <strain evidence="24">ATCC 76901 / BCRC 22586 / CBS 4309 / NBRC 1992 / NRRL Y-12630</strain>
    </source>
</reference>
<dbReference type="GO" id="GO:0016887">
    <property type="term" value="F:ATP hydrolysis activity"/>
    <property type="evidence" value="ECO:0007669"/>
    <property type="project" value="EnsemblFungi"/>
</dbReference>
<evidence type="ECO:0000313" key="24">
    <source>
        <dbReference type="Proteomes" id="UP000001640"/>
    </source>
</evidence>
<keyword evidence="24" id="KW-1185">Reference proteome</keyword>
<dbReference type="SMART" id="SM00490">
    <property type="entry name" value="HELICc"/>
    <property type="match status" value="1"/>
</dbReference>
<evidence type="ECO:0000256" key="5">
    <source>
        <dbReference type="ARBA" id="ARBA00022741"/>
    </source>
</evidence>
<dbReference type="Pfam" id="PF07529">
    <property type="entry name" value="HSA"/>
    <property type="match status" value="1"/>
</dbReference>
<organism evidence="23 24">
    <name type="scientific">Naumovozyma castellii</name>
    <name type="common">Yeast</name>
    <name type="synonym">Saccharomyces castellii</name>
    <dbReference type="NCBI Taxonomy" id="27288"/>
    <lineage>
        <taxon>Eukaryota</taxon>
        <taxon>Fungi</taxon>
        <taxon>Dikarya</taxon>
        <taxon>Ascomycota</taxon>
        <taxon>Saccharomycotina</taxon>
        <taxon>Saccharomycetes</taxon>
        <taxon>Saccharomycetales</taxon>
        <taxon>Saccharomycetaceae</taxon>
        <taxon>Naumovozyma</taxon>
    </lineage>
</organism>
<evidence type="ECO:0000256" key="11">
    <source>
        <dbReference type="ARBA" id="ARBA00023125"/>
    </source>
</evidence>
<dbReference type="FunFam" id="3.40.50.300:FF:000655">
    <property type="entry name" value="Protein PHOTOPERIOD-INDEPENDENT EARLY FLOWERING 1"/>
    <property type="match status" value="1"/>
</dbReference>
<dbReference type="KEGG" id="ncs:NCAS_0F03050"/>
<dbReference type="GO" id="GO:0005829">
    <property type="term" value="C:cytosol"/>
    <property type="evidence" value="ECO:0007669"/>
    <property type="project" value="EnsemblFungi"/>
</dbReference>
<feature type="compositionally biased region" description="Polar residues" evidence="19">
    <location>
        <begin position="483"/>
        <end position="492"/>
    </location>
</feature>
<keyword evidence="5" id="KW-0547">Nucleotide-binding</keyword>
<evidence type="ECO:0000313" key="23">
    <source>
        <dbReference type="EMBL" id="CCC70789.1"/>
    </source>
</evidence>
<dbReference type="GO" id="GO:0003678">
    <property type="term" value="F:DNA helicase activity"/>
    <property type="evidence" value="ECO:0007669"/>
    <property type="project" value="UniProtKB-EC"/>
</dbReference>
<dbReference type="InterPro" id="IPR049730">
    <property type="entry name" value="SNF2/RAD54-like_C"/>
</dbReference>
<keyword evidence="8" id="KW-0067">ATP-binding</keyword>
<dbReference type="OrthoDB" id="372624at2759"/>
<dbReference type="RefSeq" id="XP_003677143.1">
    <property type="nucleotide sequence ID" value="XM_003677095.1"/>
</dbReference>
<dbReference type="GO" id="GO:0140849">
    <property type="term" value="F:ATP-dependent H2AZ histone chaperone activity"/>
    <property type="evidence" value="ECO:0007669"/>
    <property type="project" value="EnsemblFungi"/>
</dbReference>
<evidence type="ECO:0000256" key="13">
    <source>
        <dbReference type="ARBA" id="ARBA00023163"/>
    </source>
</evidence>
<feature type="compositionally biased region" description="Acidic residues" evidence="19">
    <location>
        <begin position="551"/>
        <end position="563"/>
    </location>
</feature>
<dbReference type="GO" id="GO:0045815">
    <property type="term" value="P:transcription initiation-coupled chromatin remodeling"/>
    <property type="evidence" value="ECO:0007669"/>
    <property type="project" value="EnsemblFungi"/>
</dbReference>
<dbReference type="InterPro" id="IPR001650">
    <property type="entry name" value="Helicase_C-like"/>
</dbReference>
<evidence type="ECO:0000256" key="2">
    <source>
        <dbReference type="ARBA" id="ARBA00009220"/>
    </source>
</evidence>
<dbReference type="InterPro" id="IPR014012">
    <property type="entry name" value="HSA_dom"/>
</dbReference>
<evidence type="ECO:0000256" key="10">
    <source>
        <dbReference type="ARBA" id="ARBA00023015"/>
    </source>
</evidence>
<dbReference type="InterPro" id="IPR014001">
    <property type="entry name" value="Helicase_ATP-bd"/>
</dbReference>
<evidence type="ECO:0000256" key="16">
    <source>
        <dbReference type="ARBA" id="ARBA00040599"/>
    </source>
</evidence>
<dbReference type="GO" id="GO:0005198">
    <property type="term" value="F:structural molecule activity"/>
    <property type="evidence" value="ECO:0007669"/>
    <property type="project" value="EnsemblFungi"/>
</dbReference>
<dbReference type="GO" id="GO:0000812">
    <property type="term" value="C:Swr1 complex"/>
    <property type="evidence" value="ECO:0007669"/>
    <property type="project" value="EnsemblFungi"/>
</dbReference>
<comment type="subunit">
    <text evidence="3">Component of the SWR1 chromatin-remodeling complex.</text>
</comment>
<evidence type="ECO:0000256" key="18">
    <source>
        <dbReference type="ARBA" id="ARBA00074297"/>
    </source>
</evidence>
<keyword evidence="14" id="KW-0539">Nucleus</keyword>
<dbReference type="InterPro" id="IPR038718">
    <property type="entry name" value="SNF2-like_sf"/>
</dbReference>
<dbReference type="Gene3D" id="1.20.120.850">
    <property type="entry name" value="SWI2/SNF2 ATPases, N-terminal domain"/>
    <property type="match status" value="1"/>
</dbReference>
<keyword evidence="10" id="KW-0805">Transcription regulation</keyword>
<dbReference type="FunCoup" id="G0VH17">
    <property type="interactions" value="254"/>
</dbReference>
<dbReference type="PANTHER" id="PTHR45685">
    <property type="entry name" value="HELICASE SRCAP-RELATED"/>
    <property type="match status" value="1"/>
</dbReference>
<comment type="function">
    <text evidence="15">Catalytic component of the SWR1 complex which mediates the ATP-dependent exchange of histone H2A for the H2A variant HZT1 leading to transcriptional regulation of selected genes by chromatin remodeling.</text>
</comment>
<keyword evidence="7" id="KW-0347">Helicase</keyword>
<dbReference type="GeneID" id="96904436"/>
<dbReference type="Pfam" id="PF00176">
    <property type="entry name" value="SNF2-rel_dom"/>
    <property type="match status" value="1"/>
</dbReference>
<evidence type="ECO:0000259" key="20">
    <source>
        <dbReference type="PROSITE" id="PS51192"/>
    </source>
</evidence>
<proteinExistence type="inferred from homology"/>
<evidence type="ECO:0000256" key="17">
    <source>
        <dbReference type="ARBA" id="ARBA00047995"/>
    </source>
</evidence>
<dbReference type="Pfam" id="PF00271">
    <property type="entry name" value="Helicase_C"/>
    <property type="match status" value="1"/>
</dbReference>
<evidence type="ECO:0000256" key="3">
    <source>
        <dbReference type="ARBA" id="ARBA00011826"/>
    </source>
</evidence>
<dbReference type="GO" id="GO:0042393">
    <property type="term" value="F:histone binding"/>
    <property type="evidence" value="ECO:0007669"/>
    <property type="project" value="TreeGrafter"/>
</dbReference>
<dbReference type="PROSITE" id="PS51194">
    <property type="entry name" value="HELICASE_CTER"/>
    <property type="match status" value="1"/>
</dbReference>
<dbReference type="GO" id="GO:0031492">
    <property type="term" value="F:nucleosomal DNA binding"/>
    <property type="evidence" value="ECO:0007669"/>
    <property type="project" value="EnsemblFungi"/>
</dbReference>
<dbReference type="InterPro" id="IPR000330">
    <property type="entry name" value="SNF2_N"/>
</dbReference>
<comment type="subcellular location">
    <subcellularLocation>
        <location evidence="1">Nucleus</location>
    </subcellularLocation>
</comment>
<evidence type="ECO:0000256" key="1">
    <source>
        <dbReference type="ARBA" id="ARBA00004123"/>
    </source>
</evidence>
<evidence type="ECO:0000256" key="9">
    <source>
        <dbReference type="ARBA" id="ARBA00022853"/>
    </source>
</evidence>
<keyword evidence="13" id="KW-0804">Transcription</keyword>
<evidence type="ECO:0000256" key="15">
    <source>
        <dbReference type="ARBA" id="ARBA00037570"/>
    </source>
</evidence>
<gene>
    <name evidence="23" type="primary">NCAS0F03050</name>
    <name evidence="23" type="ordered locus">NCAS_0F03050</name>
</gene>